<dbReference type="AlphaFoldDB" id="A0A4Y8P938"/>
<dbReference type="OrthoDB" id="189534at2"/>
<keyword evidence="2" id="KW-1185">Reference proteome</keyword>
<name>A0A4Y8P938_9BACT</name>
<comment type="caution">
    <text evidence="1">The sequence shown here is derived from an EMBL/GenBank/DDBJ whole genome shotgun (WGS) entry which is preliminary data.</text>
</comment>
<reference evidence="1 2" key="1">
    <citation type="submission" date="2016-05" db="EMBL/GenBank/DDBJ databases">
        <title>Diversity and Homogeneity among Thermoacidophilic Verrucomicrobia Methanotrophs Linked with Geographical Origin.</title>
        <authorList>
            <person name="Erikstad H.-A."/>
            <person name="Smestad N.B."/>
            <person name="Ceballos R.M."/>
            <person name="Birkeland N.-K."/>
        </authorList>
    </citation>
    <scope>NUCLEOTIDE SEQUENCE [LARGE SCALE GENOMIC DNA]</scope>
    <source>
        <strain evidence="1 2">Phi</strain>
    </source>
</reference>
<evidence type="ECO:0000313" key="1">
    <source>
        <dbReference type="EMBL" id="TFE67082.1"/>
    </source>
</evidence>
<dbReference type="RefSeq" id="WP_134440628.1">
    <property type="nucleotide sequence ID" value="NZ_LXQC01000162.1"/>
</dbReference>
<gene>
    <name evidence="1" type="ORF">A7Q10_09925</name>
</gene>
<protein>
    <submittedName>
        <fullName evidence="1">Uncharacterized protein</fullName>
    </submittedName>
</protein>
<organism evidence="1 2">
    <name type="scientific">Methylacidiphilum caldifontis</name>
    <dbReference type="NCBI Taxonomy" id="2795386"/>
    <lineage>
        <taxon>Bacteria</taxon>
        <taxon>Pseudomonadati</taxon>
        <taxon>Verrucomicrobiota</taxon>
        <taxon>Methylacidiphilae</taxon>
        <taxon>Methylacidiphilales</taxon>
        <taxon>Methylacidiphilaceae</taxon>
        <taxon>Methylacidiphilum (ex Ratnadevi et al. 2023)</taxon>
    </lineage>
</organism>
<dbReference type="EMBL" id="LXQC01000162">
    <property type="protein sequence ID" value="TFE67082.1"/>
    <property type="molecule type" value="Genomic_DNA"/>
</dbReference>
<proteinExistence type="predicted"/>
<dbReference type="Proteomes" id="UP000297713">
    <property type="component" value="Unassembled WGS sequence"/>
</dbReference>
<sequence length="261" mass="30266">MNAYEKLLATAIQFRELPTECINLATDILGSILAYHLGKNNTLQIIERNATENKTSFQLDYGELLRTIEEAGQQGIGLLELSKRFCCPKEFLIQSLSQFPDEITEINEERVIHKKYVQKESHFPTFAGRKRITVEKFLSLIKDSPVHIEDLACKLGVKPPSLRVFFSRHRKKLKNVKFEKSYFMIVNSRNKKTEPIKTKRVLEILSKSGGRISNRDLAFKLGKTNSQLSDWWSSLVRRKAKQLEKIDFDPLQNVFVLKHRE</sequence>
<accession>A0A4Y8P938</accession>
<evidence type="ECO:0000313" key="2">
    <source>
        <dbReference type="Proteomes" id="UP000297713"/>
    </source>
</evidence>